<dbReference type="OrthoDB" id="10023051at2759"/>
<dbReference type="PANTHER" id="PTHR17008:SF1">
    <property type="entry name" value="MEIOSIS EXPRESSED GENE 1 PROTEIN HOMOLOG"/>
    <property type="match status" value="1"/>
</dbReference>
<evidence type="ECO:0000256" key="1">
    <source>
        <dbReference type="ARBA" id="ARBA00008514"/>
    </source>
</evidence>
<dbReference type="OMA" id="WPHNGYV"/>
<gene>
    <name evidence="4" type="primary">LOC110982066</name>
</gene>
<keyword evidence="3" id="KW-1185">Reference proteome</keyword>
<feature type="region of interest" description="Disordered" evidence="2">
    <location>
        <begin position="1"/>
        <end position="20"/>
    </location>
</feature>
<dbReference type="KEGG" id="aplc:110982066"/>
<dbReference type="InterPro" id="IPR020186">
    <property type="entry name" value="Meiosis-expressed_gene_1"/>
</dbReference>
<dbReference type="AlphaFoldDB" id="A0A8B7YXA0"/>
<sequence length="88" mass="10455">MASPVDSMKPKSVRRPKHWSEEVEEAYRLQLAGYRDAVEYNAVKGEIDRWPNSGYIKKLQRKDGNYYYYNKGRECPDKDVNKIKLYGY</sequence>
<comment type="similarity">
    <text evidence="1">Belongs to the MEIG1 family.</text>
</comment>
<dbReference type="PANTHER" id="PTHR17008">
    <property type="entry name" value="MEIOSIS-EXPRESSED GENE 1 PROTEIN"/>
    <property type="match status" value="1"/>
</dbReference>
<accession>A0A8B7YXA0</accession>
<evidence type="ECO:0000313" key="3">
    <source>
        <dbReference type="Proteomes" id="UP000694845"/>
    </source>
</evidence>
<name>A0A8B7YXA0_ACAPL</name>
<dbReference type="Pfam" id="PF15163">
    <property type="entry name" value="Meiosis_expr"/>
    <property type="match status" value="1"/>
</dbReference>
<protein>
    <submittedName>
        <fullName evidence="4">Meiosis expressed gene 1 protein homolog</fullName>
    </submittedName>
</protein>
<evidence type="ECO:0000256" key="2">
    <source>
        <dbReference type="SAM" id="MobiDB-lite"/>
    </source>
</evidence>
<dbReference type="GO" id="GO:0005634">
    <property type="term" value="C:nucleus"/>
    <property type="evidence" value="ECO:0007669"/>
    <property type="project" value="InterPro"/>
</dbReference>
<organism evidence="3 4">
    <name type="scientific">Acanthaster planci</name>
    <name type="common">Crown-of-thorns starfish</name>
    <dbReference type="NCBI Taxonomy" id="133434"/>
    <lineage>
        <taxon>Eukaryota</taxon>
        <taxon>Metazoa</taxon>
        <taxon>Echinodermata</taxon>
        <taxon>Eleutherozoa</taxon>
        <taxon>Asterozoa</taxon>
        <taxon>Asteroidea</taxon>
        <taxon>Valvatacea</taxon>
        <taxon>Valvatida</taxon>
        <taxon>Acanthasteridae</taxon>
        <taxon>Acanthaster</taxon>
    </lineage>
</organism>
<dbReference type="GeneID" id="110982066"/>
<dbReference type="RefSeq" id="XP_022095906.1">
    <property type="nucleotide sequence ID" value="XM_022240214.1"/>
</dbReference>
<evidence type="ECO:0000313" key="4">
    <source>
        <dbReference type="RefSeq" id="XP_022095906.1"/>
    </source>
</evidence>
<proteinExistence type="inferred from homology"/>
<reference evidence="4" key="1">
    <citation type="submission" date="2025-08" db="UniProtKB">
        <authorList>
            <consortium name="RefSeq"/>
        </authorList>
    </citation>
    <scope>IDENTIFICATION</scope>
</reference>
<dbReference type="Proteomes" id="UP000694845">
    <property type="component" value="Unplaced"/>
</dbReference>